<dbReference type="EMBL" id="JAAONZ010000005">
    <property type="protein sequence ID" value="NHO65704.1"/>
    <property type="molecule type" value="Genomic_DNA"/>
</dbReference>
<gene>
    <name evidence="1" type="ORF">G8770_09135</name>
</gene>
<evidence type="ECO:0000313" key="2">
    <source>
        <dbReference type="Proteomes" id="UP000787472"/>
    </source>
</evidence>
<reference evidence="1" key="1">
    <citation type="submission" date="2020-03" db="EMBL/GenBank/DDBJ databases">
        <authorList>
            <person name="Guo F."/>
        </authorList>
    </citation>
    <scope>NUCLEOTIDE SEQUENCE</scope>
    <source>
        <strain evidence="1">JCM 30134</strain>
    </source>
</reference>
<name>A0A9E5JUT3_9GAMM</name>
<accession>A0A9E5JUT3</accession>
<evidence type="ECO:0000313" key="1">
    <source>
        <dbReference type="EMBL" id="NHO65704.1"/>
    </source>
</evidence>
<dbReference type="AlphaFoldDB" id="A0A9E5JUT3"/>
<proteinExistence type="predicted"/>
<keyword evidence="2" id="KW-1185">Reference proteome</keyword>
<protein>
    <submittedName>
        <fullName evidence="1">Uncharacterized protein</fullName>
    </submittedName>
</protein>
<comment type="caution">
    <text evidence="1">The sequence shown here is derived from an EMBL/GenBank/DDBJ whole genome shotgun (WGS) entry which is preliminary data.</text>
</comment>
<dbReference type="Proteomes" id="UP000787472">
    <property type="component" value="Unassembled WGS sequence"/>
</dbReference>
<dbReference type="RefSeq" id="WP_167185136.1">
    <property type="nucleotide sequence ID" value="NZ_JAAONZ010000005.1"/>
</dbReference>
<sequence>MNNETSLKNIYIFVFVIGVAVLSPAATANSCNEQSPNLIALGEGYYELENEYIPTVDEKNQLENLFRQLEGDWLGDLIFKDCKGSVGEPREEYQDATLEVDIELDSAGNLNIHAEKTFAEDNVLRLENLELLNGFWIYDLNMVADNHFVFIEKSRRNNVNAGARLVETRYEIIADQSSLSMQRVTYINGYYASQEEWQLFR</sequence>
<organism evidence="1 2">
    <name type="scientific">Pseudomaricurvus hydrocarbonicus</name>
    <dbReference type="NCBI Taxonomy" id="1470433"/>
    <lineage>
        <taxon>Bacteria</taxon>
        <taxon>Pseudomonadati</taxon>
        <taxon>Pseudomonadota</taxon>
        <taxon>Gammaproteobacteria</taxon>
        <taxon>Cellvibrionales</taxon>
        <taxon>Cellvibrionaceae</taxon>
        <taxon>Pseudomaricurvus</taxon>
    </lineage>
</organism>